<keyword evidence="3 5" id="KW-0378">Hydrolase</keyword>
<evidence type="ECO:0000256" key="6">
    <source>
        <dbReference type="SAM" id="Phobius"/>
    </source>
</evidence>
<evidence type="ECO:0000256" key="4">
    <source>
        <dbReference type="ARBA" id="ARBA00022825"/>
    </source>
</evidence>
<keyword evidence="9" id="KW-1185">Reference proteome</keyword>
<reference evidence="9" key="1">
    <citation type="journal article" date="2016" name="Genome Announc.">
        <title>Complete genome sequence of Alkaliphilus metalliredigens strain QYMF, an alkaliphilic and metal-reducing bacterium isolated from borax-contaminated leachate ponds.</title>
        <authorList>
            <person name="Hwang C."/>
            <person name="Copeland A."/>
            <person name="Lucas S."/>
            <person name="Lapidus A."/>
            <person name="Barry K."/>
            <person name="Detter J.C."/>
            <person name="Glavina Del Rio T."/>
            <person name="Hammon N."/>
            <person name="Israni S."/>
            <person name="Dalin E."/>
            <person name="Tice H."/>
            <person name="Pitluck S."/>
            <person name="Chertkov O."/>
            <person name="Brettin T."/>
            <person name="Bruce D."/>
            <person name="Han C."/>
            <person name="Schmutz J."/>
            <person name="Larimer F."/>
            <person name="Land M.L."/>
            <person name="Hauser L."/>
            <person name="Kyrpides N."/>
            <person name="Mikhailova N."/>
            <person name="Ye Q."/>
            <person name="Zhou J."/>
            <person name="Richardson P."/>
            <person name="Fields M.W."/>
        </authorList>
    </citation>
    <scope>NUCLEOTIDE SEQUENCE [LARGE SCALE GENOMIC DNA]</scope>
    <source>
        <strain evidence="9">QYMF</strain>
    </source>
</reference>
<proteinExistence type="inferred from homology"/>
<dbReference type="HOGENOM" id="CLU_938890_0_0_9"/>
<keyword evidence="6" id="KW-0472">Membrane</keyword>
<dbReference type="PANTHER" id="PTHR43806:SF11">
    <property type="entry name" value="CEREVISIN-RELATED"/>
    <property type="match status" value="1"/>
</dbReference>
<sequence length="296" mass="32834">MKKLKLFISLIILIILVFLFLLKGIWVMNDKYDVTRNDIPWWYEYNNFSMKVSREDIKRSVIVAVVDTGVSNENFPYSNIIAGYNAIDGSTNTKDTHGHGKVLAHLIASPQIGINPYANILPVKVRKSMLDKPEIVSEGIIWAVNQGVDIINLSIGKEPINNKSYEGYREGVEYALKEGKLLIASAGTNGNKLFYPAAFEGVISVAGLDRNLNYRSNIDVEDIDIFAVDTNDKVSSSFPTAIVSGAVSLIMALDEDLSPQEAMRIILKKADTIYINGKSAKLLNLDRAIEFIKSTV</sequence>
<dbReference type="RefSeq" id="WP_012063258.1">
    <property type="nucleotide sequence ID" value="NC_009633.1"/>
</dbReference>
<dbReference type="Pfam" id="PF00082">
    <property type="entry name" value="Peptidase_S8"/>
    <property type="match status" value="1"/>
</dbReference>
<evidence type="ECO:0000256" key="5">
    <source>
        <dbReference type="PROSITE-ProRule" id="PRU01240"/>
    </source>
</evidence>
<dbReference type="KEGG" id="amt:Amet_2122"/>
<dbReference type="InterPro" id="IPR050131">
    <property type="entry name" value="Peptidase_S8_subtilisin-like"/>
</dbReference>
<dbReference type="AlphaFoldDB" id="A6TQ13"/>
<dbReference type="InterPro" id="IPR036852">
    <property type="entry name" value="Peptidase_S8/S53_dom_sf"/>
</dbReference>
<dbReference type="PROSITE" id="PS51892">
    <property type="entry name" value="SUBTILASE"/>
    <property type="match status" value="1"/>
</dbReference>
<dbReference type="Gene3D" id="3.40.50.200">
    <property type="entry name" value="Peptidase S8/S53 domain"/>
    <property type="match status" value="1"/>
</dbReference>
<feature type="domain" description="Peptidase S8/S53" evidence="7">
    <location>
        <begin position="59"/>
        <end position="271"/>
    </location>
</feature>
<protein>
    <submittedName>
        <fullName evidence="8">Peptidase S8 and S53, subtilisin, kexin, sedolisin</fullName>
    </submittedName>
</protein>
<dbReference type="Proteomes" id="UP000001572">
    <property type="component" value="Chromosome"/>
</dbReference>
<feature type="transmembrane region" description="Helical" evidence="6">
    <location>
        <begin position="6"/>
        <end position="26"/>
    </location>
</feature>
<dbReference type="PANTHER" id="PTHR43806">
    <property type="entry name" value="PEPTIDASE S8"/>
    <property type="match status" value="1"/>
</dbReference>
<evidence type="ECO:0000313" key="9">
    <source>
        <dbReference type="Proteomes" id="UP000001572"/>
    </source>
</evidence>
<evidence type="ECO:0000313" key="8">
    <source>
        <dbReference type="EMBL" id="ABR48281.1"/>
    </source>
</evidence>
<dbReference type="eggNOG" id="COG1404">
    <property type="taxonomic scope" value="Bacteria"/>
</dbReference>
<feature type="active site" description="Charge relay system" evidence="5">
    <location>
        <position position="67"/>
    </location>
</feature>
<comment type="similarity">
    <text evidence="1 5">Belongs to the peptidase S8 family.</text>
</comment>
<evidence type="ECO:0000256" key="3">
    <source>
        <dbReference type="ARBA" id="ARBA00022801"/>
    </source>
</evidence>
<keyword evidence="6" id="KW-1133">Transmembrane helix</keyword>
<name>A6TQ13_ALKMQ</name>
<keyword evidence="6" id="KW-0812">Transmembrane</keyword>
<dbReference type="OrthoDB" id="9798386at2"/>
<organism evidence="8 9">
    <name type="scientific">Alkaliphilus metalliredigens (strain QYMF)</name>
    <dbReference type="NCBI Taxonomy" id="293826"/>
    <lineage>
        <taxon>Bacteria</taxon>
        <taxon>Bacillati</taxon>
        <taxon>Bacillota</taxon>
        <taxon>Clostridia</taxon>
        <taxon>Peptostreptococcales</taxon>
        <taxon>Natronincolaceae</taxon>
        <taxon>Alkaliphilus</taxon>
    </lineage>
</organism>
<dbReference type="InterPro" id="IPR000209">
    <property type="entry name" value="Peptidase_S8/S53_dom"/>
</dbReference>
<dbReference type="GO" id="GO:0006508">
    <property type="term" value="P:proteolysis"/>
    <property type="evidence" value="ECO:0007669"/>
    <property type="project" value="UniProtKB-KW"/>
</dbReference>
<accession>A6TQ13</accession>
<dbReference type="GO" id="GO:0004252">
    <property type="term" value="F:serine-type endopeptidase activity"/>
    <property type="evidence" value="ECO:0007669"/>
    <property type="project" value="UniProtKB-UniRule"/>
</dbReference>
<dbReference type="SUPFAM" id="SSF52743">
    <property type="entry name" value="Subtilisin-like"/>
    <property type="match status" value="1"/>
</dbReference>
<evidence type="ECO:0000256" key="2">
    <source>
        <dbReference type="ARBA" id="ARBA00022670"/>
    </source>
</evidence>
<feature type="active site" description="Charge relay system" evidence="5">
    <location>
        <position position="99"/>
    </location>
</feature>
<dbReference type="CDD" id="cd00306">
    <property type="entry name" value="Peptidases_S8_S53"/>
    <property type="match status" value="1"/>
</dbReference>
<keyword evidence="2 5" id="KW-0645">Protease</keyword>
<gene>
    <name evidence="8" type="ordered locus">Amet_2122</name>
</gene>
<evidence type="ECO:0000256" key="1">
    <source>
        <dbReference type="ARBA" id="ARBA00011073"/>
    </source>
</evidence>
<dbReference type="STRING" id="293826.Amet_2122"/>
<dbReference type="EMBL" id="CP000724">
    <property type="protein sequence ID" value="ABR48281.1"/>
    <property type="molecule type" value="Genomic_DNA"/>
</dbReference>
<evidence type="ECO:0000259" key="7">
    <source>
        <dbReference type="Pfam" id="PF00082"/>
    </source>
</evidence>
<feature type="active site" description="Charge relay system" evidence="5">
    <location>
        <position position="237"/>
    </location>
</feature>
<keyword evidence="4 5" id="KW-0720">Serine protease</keyword>